<evidence type="ECO:0000313" key="3">
    <source>
        <dbReference type="Proteomes" id="UP000729402"/>
    </source>
</evidence>
<feature type="compositionally biased region" description="Basic and acidic residues" evidence="1">
    <location>
        <begin position="98"/>
        <end position="108"/>
    </location>
</feature>
<feature type="region of interest" description="Disordered" evidence="1">
    <location>
        <begin position="67"/>
        <end position="126"/>
    </location>
</feature>
<protein>
    <submittedName>
        <fullName evidence="2">Uncharacterized protein</fullName>
    </submittedName>
</protein>
<dbReference type="Proteomes" id="UP000729402">
    <property type="component" value="Unassembled WGS sequence"/>
</dbReference>
<proteinExistence type="predicted"/>
<dbReference type="EMBL" id="JAAALK010000086">
    <property type="protein sequence ID" value="KAG8082779.1"/>
    <property type="molecule type" value="Genomic_DNA"/>
</dbReference>
<gene>
    <name evidence="2" type="ORF">GUJ93_ZPchr0014g46973</name>
</gene>
<reference evidence="2" key="2">
    <citation type="submission" date="2021-02" db="EMBL/GenBank/DDBJ databases">
        <authorList>
            <person name="Kimball J.A."/>
            <person name="Haas M.W."/>
            <person name="Macchietto M."/>
            <person name="Kono T."/>
            <person name="Duquette J."/>
            <person name="Shao M."/>
        </authorList>
    </citation>
    <scope>NUCLEOTIDE SEQUENCE</scope>
    <source>
        <tissue evidence="2">Fresh leaf tissue</tissue>
    </source>
</reference>
<reference evidence="2" key="1">
    <citation type="journal article" date="2021" name="bioRxiv">
        <title>Whole Genome Assembly and Annotation of Northern Wild Rice, Zizania palustris L., Supports a Whole Genome Duplication in the Zizania Genus.</title>
        <authorList>
            <person name="Haas M."/>
            <person name="Kono T."/>
            <person name="Macchietto M."/>
            <person name="Millas R."/>
            <person name="McGilp L."/>
            <person name="Shao M."/>
            <person name="Duquette J."/>
            <person name="Hirsch C.N."/>
            <person name="Kimball J."/>
        </authorList>
    </citation>
    <scope>NUCLEOTIDE SEQUENCE</scope>
    <source>
        <tissue evidence="2">Fresh leaf tissue</tissue>
    </source>
</reference>
<keyword evidence="3" id="KW-1185">Reference proteome</keyword>
<evidence type="ECO:0000256" key="1">
    <source>
        <dbReference type="SAM" id="MobiDB-lite"/>
    </source>
</evidence>
<feature type="compositionally biased region" description="Polar residues" evidence="1">
    <location>
        <begin position="68"/>
        <end position="80"/>
    </location>
</feature>
<sequence>MPEMAPTFDSFAMSFPSIVTTSVSPTSAGVSAFPGLYGGSLAQLSILTKLIKSFWIWNNMRPRRFGCGSSNRKGVTGTQRRASRREQRWVRGLRRRTEKGEPGEEHRAHRERRGGAQSSSGEIGEAGEEHCRAVAWCRARAVAWFRKPGD</sequence>
<evidence type="ECO:0000313" key="2">
    <source>
        <dbReference type="EMBL" id="KAG8082779.1"/>
    </source>
</evidence>
<organism evidence="2 3">
    <name type="scientific">Zizania palustris</name>
    <name type="common">Northern wild rice</name>
    <dbReference type="NCBI Taxonomy" id="103762"/>
    <lineage>
        <taxon>Eukaryota</taxon>
        <taxon>Viridiplantae</taxon>
        <taxon>Streptophyta</taxon>
        <taxon>Embryophyta</taxon>
        <taxon>Tracheophyta</taxon>
        <taxon>Spermatophyta</taxon>
        <taxon>Magnoliopsida</taxon>
        <taxon>Liliopsida</taxon>
        <taxon>Poales</taxon>
        <taxon>Poaceae</taxon>
        <taxon>BOP clade</taxon>
        <taxon>Oryzoideae</taxon>
        <taxon>Oryzeae</taxon>
        <taxon>Zizaniinae</taxon>
        <taxon>Zizania</taxon>
    </lineage>
</organism>
<name>A0A8J5THP2_ZIZPA</name>
<accession>A0A8J5THP2</accession>
<dbReference type="AlphaFoldDB" id="A0A8J5THP2"/>
<comment type="caution">
    <text evidence="2">The sequence shown here is derived from an EMBL/GenBank/DDBJ whole genome shotgun (WGS) entry which is preliminary data.</text>
</comment>